<evidence type="ECO:0000256" key="1">
    <source>
        <dbReference type="SAM" id="MobiDB-lite"/>
    </source>
</evidence>
<protein>
    <submittedName>
        <fullName evidence="2">Uncharacterized protein</fullName>
    </submittedName>
</protein>
<dbReference type="EMBL" id="JAGPYM010000009">
    <property type="protein sequence ID" value="KAH6890498.1"/>
    <property type="molecule type" value="Genomic_DNA"/>
</dbReference>
<feature type="region of interest" description="Disordered" evidence="1">
    <location>
        <begin position="72"/>
        <end position="233"/>
    </location>
</feature>
<accession>A0A9P8W559</accession>
<sequence length="233" mass="25283">MGSSFTDEEKRFLLAEIIKTSQMDVDTLSNFIRANGIEPNWLQMQLPFGRNMNQCMQAADQVGIKQVSWLKRKMTDDHGGPSSKRMSLQGNVEPSSVAPGPHHVPILPRPASSSAEITPAPTPAPPPAPPATGPKKKGRPSRADRAKLRPILPQAIAPRPPVEQNENNQPANQSNAQPANQSSNQSNTQLATQPATQPTNQSNNQLAQFQTNQTAAVPRTIPPRVMTPRDSCL</sequence>
<dbReference type="OrthoDB" id="5371646at2759"/>
<keyword evidence="3" id="KW-1185">Reference proteome</keyword>
<evidence type="ECO:0000313" key="3">
    <source>
        <dbReference type="Proteomes" id="UP000777438"/>
    </source>
</evidence>
<feature type="compositionally biased region" description="Polar residues" evidence="1">
    <location>
        <begin position="84"/>
        <end position="94"/>
    </location>
</feature>
<feature type="compositionally biased region" description="Polar residues" evidence="1">
    <location>
        <begin position="206"/>
        <end position="215"/>
    </location>
</feature>
<proteinExistence type="predicted"/>
<feature type="compositionally biased region" description="Low complexity" evidence="1">
    <location>
        <begin position="163"/>
        <end position="205"/>
    </location>
</feature>
<feature type="compositionally biased region" description="Low complexity" evidence="1">
    <location>
        <begin position="110"/>
        <end position="119"/>
    </location>
</feature>
<gene>
    <name evidence="2" type="ORF">B0T10DRAFT_321357</name>
</gene>
<name>A0A9P8W559_9HYPO</name>
<evidence type="ECO:0000313" key="2">
    <source>
        <dbReference type="EMBL" id="KAH6890498.1"/>
    </source>
</evidence>
<comment type="caution">
    <text evidence="2">The sequence shown here is derived from an EMBL/GenBank/DDBJ whole genome shotgun (WGS) entry which is preliminary data.</text>
</comment>
<dbReference type="AlphaFoldDB" id="A0A9P8W559"/>
<feature type="compositionally biased region" description="Pro residues" evidence="1">
    <location>
        <begin position="120"/>
        <end position="132"/>
    </location>
</feature>
<reference evidence="2 3" key="1">
    <citation type="journal article" date="2021" name="Nat. Commun.">
        <title>Genetic determinants of endophytism in the Arabidopsis root mycobiome.</title>
        <authorList>
            <person name="Mesny F."/>
            <person name="Miyauchi S."/>
            <person name="Thiergart T."/>
            <person name="Pickel B."/>
            <person name="Atanasova L."/>
            <person name="Karlsson M."/>
            <person name="Huettel B."/>
            <person name="Barry K.W."/>
            <person name="Haridas S."/>
            <person name="Chen C."/>
            <person name="Bauer D."/>
            <person name="Andreopoulos W."/>
            <person name="Pangilinan J."/>
            <person name="LaButti K."/>
            <person name="Riley R."/>
            <person name="Lipzen A."/>
            <person name="Clum A."/>
            <person name="Drula E."/>
            <person name="Henrissat B."/>
            <person name="Kohler A."/>
            <person name="Grigoriev I.V."/>
            <person name="Martin F.M."/>
            <person name="Hacquard S."/>
        </authorList>
    </citation>
    <scope>NUCLEOTIDE SEQUENCE [LARGE SCALE GENOMIC DNA]</scope>
    <source>
        <strain evidence="2 3">MPI-CAGE-CH-0241</strain>
    </source>
</reference>
<organism evidence="2 3">
    <name type="scientific">Thelonectria olida</name>
    <dbReference type="NCBI Taxonomy" id="1576542"/>
    <lineage>
        <taxon>Eukaryota</taxon>
        <taxon>Fungi</taxon>
        <taxon>Dikarya</taxon>
        <taxon>Ascomycota</taxon>
        <taxon>Pezizomycotina</taxon>
        <taxon>Sordariomycetes</taxon>
        <taxon>Hypocreomycetidae</taxon>
        <taxon>Hypocreales</taxon>
        <taxon>Nectriaceae</taxon>
        <taxon>Thelonectria</taxon>
    </lineage>
</organism>
<dbReference type="Proteomes" id="UP000777438">
    <property type="component" value="Unassembled WGS sequence"/>
</dbReference>